<gene>
    <name evidence="3" type="ORF">CJD36_012980</name>
</gene>
<reference evidence="3 4" key="1">
    <citation type="submission" date="2018-01" db="EMBL/GenBank/DDBJ databases">
        <title>A novel member of the phylum Bacteroidetes isolated from glacier ice.</title>
        <authorList>
            <person name="Liu Q."/>
            <person name="Xin Y.-H."/>
        </authorList>
    </citation>
    <scope>NUCLEOTIDE SEQUENCE [LARGE SCALE GENOMIC DNA]</scope>
    <source>
        <strain evidence="3 4">RB1R16</strain>
    </source>
</reference>
<dbReference type="RefSeq" id="WP_105039606.1">
    <property type="nucleotide sequence ID" value="NZ_PPSL01000003.1"/>
</dbReference>
<comment type="caution">
    <text evidence="3">The sequence shown here is derived from an EMBL/GenBank/DDBJ whole genome shotgun (WGS) entry which is preliminary data.</text>
</comment>
<dbReference type="InterPro" id="IPR025665">
    <property type="entry name" value="Beta-barrel_OMP_2"/>
</dbReference>
<feature type="chain" id="PRO_5015478643" description="Outer membrane protein beta-barrel domain-containing protein" evidence="1">
    <location>
        <begin position="20"/>
        <end position="240"/>
    </location>
</feature>
<feature type="signal peptide" evidence="1">
    <location>
        <begin position="1"/>
        <end position="19"/>
    </location>
</feature>
<accession>A0A2S7SVD3</accession>
<organism evidence="3 4">
    <name type="scientific">Flavipsychrobacter stenotrophus</name>
    <dbReference type="NCBI Taxonomy" id="2077091"/>
    <lineage>
        <taxon>Bacteria</taxon>
        <taxon>Pseudomonadati</taxon>
        <taxon>Bacteroidota</taxon>
        <taxon>Chitinophagia</taxon>
        <taxon>Chitinophagales</taxon>
        <taxon>Chitinophagaceae</taxon>
        <taxon>Flavipsychrobacter</taxon>
    </lineage>
</organism>
<evidence type="ECO:0000313" key="3">
    <source>
        <dbReference type="EMBL" id="PQJ10879.1"/>
    </source>
</evidence>
<proteinExistence type="predicted"/>
<feature type="domain" description="Outer membrane protein beta-barrel" evidence="2">
    <location>
        <begin position="18"/>
        <end position="179"/>
    </location>
</feature>
<protein>
    <recommendedName>
        <fullName evidence="2">Outer membrane protein beta-barrel domain-containing protein</fullName>
    </recommendedName>
</protein>
<dbReference type="Pfam" id="PF13568">
    <property type="entry name" value="OMP_b-brl_2"/>
    <property type="match status" value="1"/>
</dbReference>
<dbReference type="Proteomes" id="UP000239872">
    <property type="component" value="Unassembled WGS sequence"/>
</dbReference>
<sequence length="240" mass="26890">MKCKILTLLLLVCAGYSFAQNRIGLELGAGRPTFSNGANSSVAVPEYNVRYTLTGDFYYLRRVAHHWYLGANAGFEQYSFEYEKRVPDATNSGVVGTNVIHKSSYVHFAPTIDLGVGKFREYLHFYAFASIGFKVSGDQTTREYHTSSFTGGILPLYDSTYASGYRVNPVALRFGFGLKQHFPLTKTWQATINEGFSFMPAGDLSQPDATAGANFHPGYLTLTFGVMHKFKDTYRRERDK</sequence>
<dbReference type="EMBL" id="PPSL01000003">
    <property type="protein sequence ID" value="PQJ10879.1"/>
    <property type="molecule type" value="Genomic_DNA"/>
</dbReference>
<evidence type="ECO:0000313" key="4">
    <source>
        <dbReference type="Proteomes" id="UP000239872"/>
    </source>
</evidence>
<keyword evidence="4" id="KW-1185">Reference proteome</keyword>
<dbReference type="AlphaFoldDB" id="A0A2S7SVD3"/>
<name>A0A2S7SVD3_9BACT</name>
<evidence type="ECO:0000259" key="2">
    <source>
        <dbReference type="Pfam" id="PF13568"/>
    </source>
</evidence>
<keyword evidence="1" id="KW-0732">Signal</keyword>
<evidence type="ECO:0000256" key="1">
    <source>
        <dbReference type="SAM" id="SignalP"/>
    </source>
</evidence>